<sequence length="514" mass="56567">MRYYLKVITLLAIIISLGSCRKDFEYTPSTGGLEFSRDTVFLDTVFANIGSSTYSLKVYNRSKEDISIPFIGLEQGETSSYRLNVDGVAGKTFADIPLMAKDSLYIFIETTVDIQDETVNQLLYTDVLQFGQGNNSQQIPLVTLVQDAIFLFPKNNSNGQKQSVAIGFDSNGNEILSPGFELKTDQLQFTNEKPYIIYGFAVIPKEQKLVIDAGARIYFHENSGIAVQSESSIAINGTLSTDEQLLENEVIFEGDRLEPEYGDVSGQWEGIRIATGSIDNTINYLTLKNATIGIFAQGESSFSSPTLNIKNSQIYNSSKINLWGKTVVLTAQNLVLGSAGNSSLYCNLGGSYSFTHTTIANYWTESYRPSAALTINNFEPNGQNGSTGIDLVKADFKNCIIDGNGNFELSHSSNGSNAYNFFFSSCLITANTANIPSGFEDLYNFENNENYVNSFLNEPLEFVNATQNNFRLLPTSSALDKGDKLFALDVPLDILGVNRKELPDVGAYEFTPSE</sequence>
<dbReference type="EMBL" id="JACATN010000002">
    <property type="protein sequence ID" value="MBT2160957.1"/>
    <property type="molecule type" value="Genomic_DNA"/>
</dbReference>
<reference evidence="2" key="1">
    <citation type="submission" date="2023-07" db="EMBL/GenBank/DDBJ databases">
        <title>Zobellia barbeyronii sp. nov., a new marine flavobacterium, isolated from green and red algae.</title>
        <authorList>
            <person name="Nedashkovskaya O.I."/>
            <person name="Otstavnykh N."/>
            <person name="Zhukova N."/>
            <person name="Guzev K."/>
            <person name="Chausova V."/>
            <person name="Tekutyeva L."/>
            <person name="Mikhailov V."/>
            <person name="Isaeva M."/>
        </authorList>
    </citation>
    <scope>NUCLEOTIDE SEQUENCE [LARGE SCALE GENOMIC DNA]</scope>
    <source>
        <strain evidence="2">KMM 6746</strain>
    </source>
</reference>
<dbReference type="InterPro" id="IPR059226">
    <property type="entry name" value="Choice_anch_Q_dom"/>
</dbReference>
<dbReference type="InterPro" id="IPR011050">
    <property type="entry name" value="Pectin_lyase_fold/virulence"/>
</dbReference>
<dbReference type="SUPFAM" id="SSF51126">
    <property type="entry name" value="Pectin lyase-like"/>
    <property type="match status" value="1"/>
</dbReference>
<dbReference type="PROSITE" id="PS51257">
    <property type="entry name" value="PROKAR_LIPOPROTEIN"/>
    <property type="match status" value="1"/>
</dbReference>
<dbReference type="RefSeq" id="WP_214611145.1">
    <property type="nucleotide sequence ID" value="NZ_JACATN010000002.1"/>
</dbReference>
<organism evidence="1 2">
    <name type="scientific">Zobellia barbeyronii</name>
    <dbReference type="NCBI Taxonomy" id="2748009"/>
    <lineage>
        <taxon>Bacteria</taxon>
        <taxon>Pseudomonadati</taxon>
        <taxon>Bacteroidota</taxon>
        <taxon>Flavobacteriia</taxon>
        <taxon>Flavobacteriales</taxon>
        <taxon>Flavobacteriaceae</taxon>
        <taxon>Zobellia</taxon>
    </lineage>
</organism>
<name>A0ABS5WFL3_9FLAO</name>
<keyword evidence="2" id="KW-1185">Reference proteome</keyword>
<accession>A0ABS5WFL3</accession>
<proteinExistence type="predicted"/>
<dbReference type="Proteomes" id="UP000740413">
    <property type="component" value="Unassembled WGS sequence"/>
</dbReference>
<comment type="caution">
    <text evidence="1">The sequence shown here is derived from an EMBL/GenBank/DDBJ whole genome shotgun (WGS) entry which is preliminary data.</text>
</comment>
<protein>
    <submittedName>
        <fullName evidence="1">Uncharacterized protein</fullName>
    </submittedName>
</protein>
<evidence type="ECO:0000313" key="1">
    <source>
        <dbReference type="EMBL" id="MBT2160957.1"/>
    </source>
</evidence>
<gene>
    <name evidence="1" type="ORF">HW347_06755</name>
</gene>
<evidence type="ECO:0000313" key="2">
    <source>
        <dbReference type="Proteomes" id="UP000740413"/>
    </source>
</evidence>
<dbReference type="NCBIfam" id="NF041518">
    <property type="entry name" value="choice_anch_Q"/>
    <property type="match status" value="1"/>
</dbReference>